<dbReference type="EMBL" id="CP092876">
    <property type="protein sequence ID" value="UYV76801.1"/>
    <property type="molecule type" value="Genomic_DNA"/>
</dbReference>
<gene>
    <name evidence="1" type="ORF">LAZ67_14002057</name>
</gene>
<organism evidence="1 2">
    <name type="scientific">Cordylochernes scorpioides</name>
    <dbReference type="NCBI Taxonomy" id="51811"/>
    <lineage>
        <taxon>Eukaryota</taxon>
        <taxon>Metazoa</taxon>
        <taxon>Ecdysozoa</taxon>
        <taxon>Arthropoda</taxon>
        <taxon>Chelicerata</taxon>
        <taxon>Arachnida</taxon>
        <taxon>Pseudoscorpiones</taxon>
        <taxon>Cheliferoidea</taxon>
        <taxon>Chernetidae</taxon>
        <taxon>Cordylochernes</taxon>
    </lineage>
</organism>
<dbReference type="Pfam" id="PF03564">
    <property type="entry name" value="DUF1759"/>
    <property type="match status" value="1"/>
</dbReference>
<evidence type="ECO:0008006" key="3">
    <source>
        <dbReference type="Google" id="ProtNLM"/>
    </source>
</evidence>
<evidence type="ECO:0000313" key="1">
    <source>
        <dbReference type="EMBL" id="UYV76801.1"/>
    </source>
</evidence>
<evidence type="ECO:0000313" key="2">
    <source>
        <dbReference type="Proteomes" id="UP001235939"/>
    </source>
</evidence>
<proteinExistence type="predicted"/>
<sequence length="220" mass="25084">MHYLVQAMIPGSRAHRLLGAYTHTGKNYENAIGALKGRFGDKKLLTELYLRKLINLVVLNARRQSANLDRLYDEISAYLQSLESLSIPSEYLEVFLFPLVESCLPTQILQVWQRTPEAGYGRDDEQDVEQGKGDRLKALISFLRAEIKAQQRINFSRIGVGENNPKYNFPSRPLHLNKNNGPRAAQLMVSRKENSKGSFLSPNYERKTKCIFCDGRGHEN</sequence>
<dbReference type="InterPro" id="IPR005312">
    <property type="entry name" value="DUF1759"/>
</dbReference>
<keyword evidence="2" id="KW-1185">Reference proteome</keyword>
<protein>
    <recommendedName>
        <fullName evidence="3">Gag protein</fullName>
    </recommendedName>
</protein>
<dbReference type="Proteomes" id="UP001235939">
    <property type="component" value="Chromosome 14"/>
</dbReference>
<reference evidence="1 2" key="1">
    <citation type="submission" date="2022-01" db="EMBL/GenBank/DDBJ databases">
        <title>A chromosomal length assembly of Cordylochernes scorpioides.</title>
        <authorList>
            <person name="Zeh D."/>
            <person name="Zeh J."/>
        </authorList>
    </citation>
    <scope>NUCLEOTIDE SEQUENCE [LARGE SCALE GENOMIC DNA]</scope>
    <source>
        <strain evidence="1">IN4F17</strain>
        <tissue evidence="1">Whole Body</tissue>
    </source>
</reference>
<name>A0ABY6L962_9ARAC</name>
<accession>A0ABY6L962</accession>